<keyword evidence="7 9" id="KW-0411">Iron-sulfur</keyword>
<comment type="cofactor">
    <cofactor evidence="9">
        <name>Mg(2+)</name>
        <dbReference type="ChEBI" id="CHEBI:18420"/>
    </cofactor>
</comment>
<evidence type="ECO:0000256" key="8">
    <source>
        <dbReference type="ARBA" id="ARBA00023239"/>
    </source>
</evidence>
<evidence type="ECO:0000256" key="6">
    <source>
        <dbReference type="ARBA" id="ARBA00023004"/>
    </source>
</evidence>
<dbReference type="InterPro" id="IPR058240">
    <property type="entry name" value="rSAM_sf"/>
</dbReference>
<dbReference type="CDD" id="cd01335">
    <property type="entry name" value="Radical_SAM"/>
    <property type="match status" value="1"/>
</dbReference>
<feature type="binding site" evidence="9">
    <location>
        <position position="47"/>
    </location>
    <ligand>
        <name>[4Fe-4S] cluster</name>
        <dbReference type="ChEBI" id="CHEBI:49883"/>
        <note>4Fe-4S-S-AdoMet</note>
    </ligand>
</feature>
<feature type="binding site" evidence="9">
    <location>
        <position position="52"/>
    </location>
    <ligand>
        <name>Mg(2+)</name>
        <dbReference type="ChEBI" id="CHEBI:18420"/>
    </ligand>
</feature>
<dbReference type="Gene3D" id="3.20.20.70">
    <property type="entry name" value="Aldolase class I"/>
    <property type="match status" value="1"/>
</dbReference>
<dbReference type="SUPFAM" id="SSF102114">
    <property type="entry name" value="Radical SAM enzymes"/>
    <property type="match status" value="1"/>
</dbReference>
<dbReference type="PIRSF" id="PIRSF000370">
    <property type="entry name" value="QueE"/>
    <property type="match status" value="1"/>
</dbReference>
<dbReference type="InterPro" id="IPR013785">
    <property type="entry name" value="Aldolase_TIM"/>
</dbReference>
<dbReference type="UniPathway" id="UPA00391"/>
<dbReference type="GO" id="GO:0051539">
    <property type="term" value="F:4 iron, 4 sulfur cluster binding"/>
    <property type="evidence" value="ECO:0007669"/>
    <property type="project" value="UniProtKB-UniRule"/>
</dbReference>
<dbReference type="STRING" id="1261131.lam_436"/>
<dbReference type="KEGG" id="lar:lam_436"/>
<feature type="binding site" evidence="9">
    <location>
        <begin position="49"/>
        <end position="51"/>
    </location>
    <ligand>
        <name>S-adenosyl-L-methionine</name>
        <dbReference type="ChEBI" id="CHEBI:59789"/>
    </ligand>
</feature>
<dbReference type="eggNOG" id="COG0602">
    <property type="taxonomic scope" value="Bacteria"/>
</dbReference>
<dbReference type="GO" id="GO:0016840">
    <property type="term" value="F:carbon-nitrogen lyase activity"/>
    <property type="evidence" value="ECO:0007669"/>
    <property type="project" value="UniProtKB-UniRule"/>
</dbReference>
<dbReference type="GO" id="GO:1904047">
    <property type="term" value="F:S-adenosyl-L-methionine binding"/>
    <property type="evidence" value="ECO:0007669"/>
    <property type="project" value="UniProtKB-UniRule"/>
</dbReference>
<evidence type="ECO:0000256" key="9">
    <source>
        <dbReference type="HAMAP-Rule" id="MF_00917"/>
    </source>
</evidence>
<comment type="caution">
    <text evidence="9">Lacks conserved residue(s) required for the propagation of feature annotation.</text>
</comment>
<keyword evidence="6 9" id="KW-0408">Iron</keyword>
<comment type="cofactor">
    <cofactor evidence="9">
        <name>S-adenosyl-L-methionine</name>
        <dbReference type="ChEBI" id="CHEBI:59789"/>
    </cofactor>
    <text evidence="9">Binds 1 S-adenosyl-L-methionine per subunit.</text>
</comment>
<reference evidence="11 12" key="1">
    <citation type="journal article" date="2014" name="Mol. Plant Microbe Interact.">
        <title>The complete genome sequence of Candidatus Liberibacter americanus, associated with citrus Huanglongbing.</title>
        <authorList>
            <person name="Wulff N.A."/>
            <person name="Zhang S."/>
            <person name="Setubal J.C."/>
            <person name="Almeida N.F."/>
            <person name="Martins E.C."/>
            <person name="Harakava R."/>
            <person name="Kumar D."/>
            <person name="Rangel L.T."/>
            <person name="Foissac X."/>
            <person name="Bove J."/>
            <person name="Gabriel D.W."/>
        </authorList>
    </citation>
    <scope>NUCLEOTIDE SEQUENCE [LARGE SCALE GENOMIC DNA]</scope>
    <source>
        <strain evidence="11 12">Sao Paulo</strain>
    </source>
</reference>
<dbReference type="InterPro" id="IPR030977">
    <property type="entry name" value="QueE_Cx14CxxC"/>
</dbReference>
<comment type="cofactor">
    <cofactor evidence="9">
        <name>[4Fe-4S] cluster</name>
        <dbReference type="ChEBI" id="CHEBI:49883"/>
    </cofactor>
    <text evidence="9">Binds 1 [4Fe-4S] cluster. The cluster is coordinated with 3 cysteines and an exchangeable S-adenosyl-L-methionine.</text>
</comment>
<comment type="function">
    <text evidence="9">Catalyzes the complex heterocyclic radical-mediated conversion of 6-carboxy-5,6,7,8-tetrahydropterin (CPH4) to 7-carboxy-7-deazaguanine (CDG), a step common to the biosynthetic pathways of all 7-deazapurine-containing compounds.</text>
</comment>
<keyword evidence="3 9" id="KW-0479">Metal-binding</keyword>
<keyword evidence="8 9" id="KW-0456">Lyase</keyword>
<dbReference type="AlphaFoldDB" id="U6B5B3"/>
<keyword evidence="4 9" id="KW-0671">Queuosine biosynthesis</keyword>
<keyword evidence="5 9" id="KW-0460">Magnesium</keyword>
<organism evidence="11 12">
    <name type="scientific">Candidatus Liberibacter americanus str. Sao Paulo</name>
    <dbReference type="NCBI Taxonomy" id="1261131"/>
    <lineage>
        <taxon>Bacteria</taxon>
        <taxon>Pseudomonadati</taxon>
        <taxon>Pseudomonadota</taxon>
        <taxon>Alphaproteobacteria</taxon>
        <taxon>Hyphomicrobiales</taxon>
        <taxon>Rhizobiaceae</taxon>
        <taxon>Liberibacter</taxon>
    </lineage>
</organism>
<evidence type="ECO:0000256" key="2">
    <source>
        <dbReference type="ARBA" id="ARBA00022691"/>
    </source>
</evidence>
<dbReference type="SFLD" id="SFLDS00029">
    <property type="entry name" value="Radical_SAM"/>
    <property type="match status" value="1"/>
</dbReference>
<accession>U6B5B3</accession>
<evidence type="ECO:0000256" key="7">
    <source>
        <dbReference type="ARBA" id="ARBA00023014"/>
    </source>
</evidence>
<evidence type="ECO:0000256" key="4">
    <source>
        <dbReference type="ARBA" id="ARBA00022785"/>
    </source>
</evidence>
<evidence type="ECO:0000313" key="12">
    <source>
        <dbReference type="Proteomes" id="UP000017862"/>
    </source>
</evidence>
<dbReference type="SFLD" id="SFLDF00376">
    <property type="entry name" value="7-carboxy-7-deazaguanine_synth"/>
    <property type="match status" value="1"/>
</dbReference>
<sequence length="210" mass="23529">MKFYSVKEIFLTIQGEGAHAGRVSVFCRFTGCNLWSGREKDRSSAKCRFCDTDFVSIDGTKGGSYTSETLANAILSEWIGGKDNRYCVLTGGEPLLQVDTPLIDALHKRDFKIAIETNGTIKAPEGIDWICVSPKEGCDLKIKTGNELKLVFPQINAHPDNYSMFDFDRYSLQPMDGSDLAKNTNLTIEYCSKNPKWRVSIQMHKLIGVR</sequence>
<dbReference type="Proteomes" id="UP000017862">
    <property type="component" value="Chromosome"/>
</dbReference>
<keyword evidence="12" id="KW-1185">Reference proteome</keyword>
<dbReference type="GO" id="GO:0008616">
    <property type="term" value="P:tRNA queuosine(34) biosynthetic process"/>
    <property type="evidence" value="ECO:0007669"/>
    <property type="project" value="UniProtKB-UniRule"/>
</dbReference>
<comment type="similarity">
    <text evidence="9">Belongs to the radical SAM superfamily. 7-carboxy-7-deazaguanine synthase family.</text>
</comment>
<dbReference type="InterPro" id="IPR024924">
    <property type="entry name" value="7-CO-7-deazaguanine_synth-like"/>
</dbReference>
<dbReference type="NCBIfam" id="TIGR04508">
    <property type="entry name" value="queE_Cx14CxxC"/>
    <property type="match status" value="1"/>
</dbReference>
<dbReference type="HOGENOM" id="CLU_066739_0_1_5"/>
<evidence type="ECO:0000256" key="1">
    <source>
        <dbReference type="ARBA" id="ARBA00022485"/>
    </source>
</evidence>
<feature type="binding site" evidence="9">
    <location>
        <begin position="133"/>
        <end position="135"/>
    </location>
    <ligand>
        <name>S-adenosyl-L-methionine</name>
        <dbReference type="ChEBI" id="CHEBI:59789"/>
    </ligand>
</feature>
<dbReference type="EMBL" id="CP006604">
    <property type="protein sequence ID" value="AHA27798.1"/>
    <property type="molecule type" value="Genomic_DNA"/>
</dbReference>
<evidence type="ECO:0000313" key="11">
    <source>
        <dbReference type="EMBL" id="AHA27798.1"/>
    </source>
</evidence>
<evidence type="ECO:0000256" key="3">
    <source>
        <dbReference type="ARBA" id="ARBA00022723"/>
    </source>
</evidence>
<feature type="binding site" evidence="9">
    <location>
        <position position="50"/>
    </location>
    <ligand>
        <name>[4Fe-4S] cluster</name>
        <dbReference type="ChEBI" id="CHEBI:49883"/>
        <note>4Fe-4S-S-AdoMet</note>
    </ligand>
</feature>
<keyword evidence="2 9" id="KW-0949">S-adenosyl-L-methionine</keyword>
<dbReference type="HAMAP" id="MF_00917">
    <property type="entry name" value="QueE"/>
    <property type="match status" value="1"/>
</dbReference>
<comment type="subunit">
    <text evidence="9">Homodimer.</text>
</comment>
<dbReference type="PANTHER" id="PTHR42836:SF1">
    <property type="entry name" value="7-CARBOXY-7-DEAZAGUANINE SYNTHASE"/>
    <property type="match status" value="1"/>
</dbReference>
<feature type="domain" description="Radical SAM core" evidence="10">
    <location>
        <begin position="19"/>
        <end position="210"/>
    </location>
</feature>
<protein>
    <recommendedName>
        <fullName evidence="9">7-carboxy-7-deazaguanine synthase</fullName>
        <shortName evidence="9">CDG synthase</shortName>
        <ecNumber evidence="9">4.3.99.3</ecNumber>
    </recommendedName>
    <alternativeName>
        <fullName evidence="9">Queuosine biosynthesis protein QueE</fullName>
    </alternativeName>
</protein>
<feature type="binding site" evidence="9">
    <location>
        <position position="32"/>
    </location>
    <ligand>
        <name>[4Fe-4S] cluster</name>
        <dbReference type="ChEBI" id="CHEBI:49883"/>
        <note>4Fe-4S-S-AdoMet</note>
    </ligand>
</feature>
<evidence type="ECO:0000259" key="10">
    <source>
        <dbReference type="PROSITE" id="PS51918"/>
    </source>
</evidence>
<evidence type="ECO:0000256" key="5">
    <source>
        <dbReference type="ARBA" id="ARBA00022842"/>
    </source>
</evidence>
<gene>
    <name evidence="11" type="primary">nrdG</name>
    <name evidence="9" type="synonym">queE</name>
    <name evidence="11" type="ORF">lam_436</name>
</gene>
<dbReference type="EC" id="4.3.99.3" evidence="9"/>
<dbReference type="PROSITE" id="PS51918">
    <property type="entry name" value="RADICAL_SAM"/>
    <property type="match status" value="1"/>
</dbReference>
<feature type="binding site" evidence="9">
    <location>
        <begin position="13"/>
        <end position="15"/>
    </location>
    <ligand>
        <name>substrate</name>
    </ligand>
</feature>
<comment type="pathway">
    <text evidence="9">Purine metabolism; 7-cyano-7-deazaguanine biosynthesis.</text>
</comment>
<feature type="binding site" evidence="9">
    <location>
        <begin position="173"/>
        <end position="176"/>
    </location>
    <ligand>
        <name>S-adenosyl-L-methionine</name>
        <dbReference type="ChEBI" id="CHEBI:59789"/>
    </ligand>
</feature>
<dbReference type="PATRIC" id="fig|1261131.3.peg.416"/>
<feature type="binding site" evidence="9">
    <location>
        <position position="92"/>
    </location>
    <ligand>
        <name>S-adenosyl-L-methionine</name>
        <dbReference type="ChEBI" id="CHEBI:59789"/>
    </ligand>
</feature>
<feature type="binding site" evidence="9">
    <location>
        <position position="90"/>
    </location>
    <ligand>
        <name>substrate</name>
    </ligand>
</feature>
<dbReference type="GO" id="GO:0000287">
    <property type="term" value="F:magnesium ion binding"/>
    <property type="evidence" value="ECO:0007669"/>
    <property type="project" value="UniProtKB-UniRule"/>
</dbReference>
<name>U6B5B3_9HYPH</name>
<feature type="binding site" evidence="9">
    <location>
        <position position="28"/>
    </location>
    <ligand>
        <name>substrate</name>
    </ligand>
</feature>
<dbReference type="RefSeq" id="WP_007557193.1">
    <property type="nucleotide sequence ID" value="NC_022793.1"/>
</dbReference>
<keyword evidence="1 9" id="KW-0004">4Fe-4S</keyword>
<dbReference type="InterPro" id="IPR007197">
    <property type="entry name" value="rSAM"/>
</dbReference>
<proteinExistence type="inferred from homology"/>
<dbReference type="PANTHER" id="PTHR42836">
    <property type="entry name" value="7-CARBOXY-7-DEAZAGUANINE SYNTHASE"/>
    <property type="match status" value="1"/>
</dbReference>
<comment type="catalytic activity">
    <reaction evidence="9">
        <text>6-carboxy-5,6,7,8-tetrahydropterin + H(+) = 7-carboxy-7-carbaguanine + NH4(+)</text>
        <dbReference type="Rhea" id="RHEA:27974"/>
        <dbReference type="ChEBI" id="CHEBI:15378"/>
        <dbReference type="ChEBI" id="CHEBI:28938"/>
        <dbReference type="ChEBI" id="CHEBI:61032"/>
        <dbReference type="ChEBI" id="CHEBI:61036"/>
        <dbReference type="EC" id="4.3.99.3"/>
    </reaction>
</comment>